<dbReference type="PRINTS" id="PR00723">
    <property type="entry name" value="SUBTILISIN"/>
</dbReference>
<dbReference type="InterPro" id="IPR036852">
    <property type="entry name" value="Peptidase_S8/S53_dom_sf"/>
</dbReference>
<organism evidence="8 9">
    <name type="scientific">Jatrophihabitans endophyticus</name>
    <dbReference type="NCBI Taxonomy" id="1206085"/>
    <lineage>
        <taxon>Bacteria</taxon>
        <taxon>Bacillati</taxon>
        <taxon>Actinomycetota</taxon>
        <taxon>Actinomycetes</taxon>
        <taxon>Jatrophihabitantales</taxon>
        <taxon>Jatrophihabitantaceae</taxon>
        <taxon>Jatrophihabitans</taxon>
    </lineage>
</organism>
<reference evidence="8 9" key="1">
    <citation type="submission" date="2016-11" db="EMBL/GenBank/DDBJ databases">
        <authorList>
            <person name="Jaros S."/>
            <person name="Januszkiewicz K."/>
            <person name="Wedrychowicz H."/>
        </authorList>
    </citation>
    <scope>NUCLEOTIDE SEQUENCE [LARGE SCALE GENOMIC DNA]</scope>
    <source>
        <strain evidence="8 9">DSM 45627</strain>
    </source>
</reference>
<keyword evidence="3" id="KW-0378">Hydrolase</keyword>
<dbReference type="Proteomes" id="UP000186132">
    <property type="component" value="Unassembled WGS sequence"/>
</dbReference>
<dbReference type="InterPro" id="IPR013783">
    <property type="entry name" value="Ig-like_fold"/>
</dbReference>
<dbReference type="InterPro" id="IPR023828">
    <property type="entry name" value="Peptidase_S8_Ser-AS"/>
</dbReference>
<comment type="caution">
    <text evidence="5">Lacks conserved residue(s) required for the propagation of feature annotation.</text>
</comment>
<feature type="region of interest" description="Disordered" evidence="6">
    <location>
        <begin position="133"/>
        <end position="166"/>
    </location>
</feature>
<dbReference type="PROSITE" id="PS51892">
    <property type="entry name" value="SUBTILASE"/>
    <property type="match status" value="1"/>
</dbReference>
<feature type="chain" id="PRO_5012770492" evidence="7">
    <location>
        <begin position="35"/>
        <end position="1136"/>
    </location>
</feature>
<dbReference type="RefSeq" id="WP_073387277.1">
    <property type="nucleotide sequence ID" value="NZ_FQVU01000002.1"/>
</dbReference>
<comment type="similarity">
    <text evidence="1 5">Belongs to the peptidase S8 family.</text>
</comment>
<keyword evidence="7" id="KW-0732">Signal</keyword>
<evidence type="ECO:0000313" key="8">
    <source>
        <dbReference type="EMBL" id="SHF99962.1"/>
    </source>
</evidence>
<sequence length="1136" mass="115658">MSSLRIPLVAAGTAAATVAALCSAQLAIASSSSAAPATSGKPQSVIVVLRDQLRGKPATRAHVAARRAAARSAQNAVVDRANRVTSHKAAKVVHYTAANVVSMTVNPSQVSELKSDPAVSAVIPNTKVAFIPRKQEEPAGAKRSAKAIGEPNSSAVCPTDPSKPLLEPEALEDTHTASDDADAKTAQQLTTGSGVKVAYIADGINPDNPDFIRANGDHVITDYKAFSADGPAPEEGGAEAYGDASAIAAQGLVSHDLSTFVNPAYPLPSGCNIRVLGMAPGASIVALKIDFYTTSIIQAIDYAVSNDHVDVINESFGGNVVPDASARSAIQSFNDAAIAAGATVVVSSGDAGTTGTIGNPATDPNVISVAANTNSRGYQQTGYAGARTFGNGQWVNDEVSSLSSGGVTQSGGTVDLTAPGESGWAVCDAGSAECANYRGGSSDIQLFGGTSQSAPLTAGAAALVISAYRSTHSGNSPSPALVKQLLKGTATDLGLPTDEQGSGLLDARSAVEAALTYNGATTAAPAGVQSQIVTNPHLISVSGAPGSTHTVKVAVRNVGAEPLTVATGSRRYRTDSVATINTSIDASSPQTFPYPTNGTSWVYKKVPFTVPSGEDRLAAKMIWQGAPKQVGSATVTPVVRISLFDPSGTYVANSRPQGGAVSANYANLDVRRPTAGNWTAVIYTAGSASGYTGDVNLRLYHQSAIDVAKVATPSMTLAAGQYRNVEATFTTPNNGDTAYALTVATSNGHRTAIPVILRAVIPTSSGKGSFNGTITGGNARAGSAAQSLTYAFDVPSGRKDVSVGVTLRSDPNYELEGVLVDPNDETQSIGSNVYTGADGNIAGRGLSMQLTSANPVAGRWRLVILVVNPVPGTAISQPFSGTIAFDANNVSATGLPTSTKTVLPAGKATTAKVTVRNTGKAPINVQVDPRTKSVGAMQLTSPFGTQNVQLPSHNSPTFIVPPGTHGLTAVSTSDVPAIVDLLSGSQGIDVVGDLPAAKAGSTISTATVDEGANATVSSGIWYTDLNEIGAVDEDGAPSGDAHVQLTARTQDFDRTVTSSTGDFWNVATDSTASTGAPVTIAPGASATITVTIKPTATKGTKVSGQLYVYTPPSFAYPTFNTTGDTLRTLDYSYTVG</sequence>
<accession>A0A1M5G919</accession>
<evidence type="ECO:0000256" key="3">
    <source>
        <dbReference type="ARBA" id="ARBA00022801"/>
    </source>
</evidence>
<dbReference type="PANTHER" id="PTHR43806">
    <property type="entry name" value="PEPTIDASE S8"/>
    <property type="match status" value="1"/>
</dbReference>
<protein>
    <submittedName>
        <fullName evidence="8">Subtilase family protein</fullName>
    </submittedName>
</protein>
<dbReference type="AlphaFoldDB" id="A0A1M5G919"/>
<dbReference type="PANTHER" id="PTHR43806:SF11">
    <property type="entry name" value="CEREVISIN-RELATED"/>
    <property type="match status" value="1"/>
</dbReference>
<evidence type="ECO:0000256" key="4">
    <source>
        <dbReference type="ARBA" id="ARBA00022825"/>
    </source>
</evidence>
<keyword evidence="9" id="KW-1185">Reference proteome</keyword>
<feature type="signal peptide" evidence="7">
    <location>
        <begin position="1"/>
        <end position="34"/>
    </location>
</feature>
<evidence type="ECO:0000256" key="7">
    <source>
        <dbReference type="SAM" id="SignalP"/>
    </source>
</evidence>
<dbReference type="Gene3D" id="2.60.40.10">
    <property type="entry name" value="Immunoglobulins"/>
    <property type="match status" value="1"/>
</dbReference>
<name>A0A1M5G919_9ACTN</name>
<dbReference type="OrthoDB" id="3403864at2"/>
<evidence type="ECO:0000256" key="1">
    <source>
        <dbReference type="ARBA" id="ARBA00011073"/>
    </source>
</evidence>
<dbReference type="InterPro" id="IPR015500">
    <property type="entry name" value="Peptidase_S8_subtilisin-rel"/>
</dbReference>
<dbReference type="Gene3D" id="3.40.50.200">
    <property type="entry name" value="Peptidase S8/S53 domain"/>
    <property type="match status" value="1"/>
</dbReference>
<dbReference type="PROSITE" id="PS00138">
    <property type="entry name" value="SUBTILASE_SER"/>
    <property type="match status" value="1"/>
</dbReference>
<dbReference type="GO" id="GO:0004252">
    <property type="term" value="F:serine-type endopeptidase activity"/>
    <property type="evidence" value="ECO:0007669"/>
    <property type="project" value="InterPro"/>
</dbReference>
<gene>
    <name evidence="8" type="ORF">SAMN05443575_1090</name>
</gene>
<keyword evidence="4" id="KW-0720">Serine protease</keyword>
<dbReference type="SUPFAM" id="SSF52743">
    <property type="entry name" value="Subtilisin-like"/>
    <property type="match status" value="1"/>
</dbReference>
<dbReference type="STRING" id="1206085.SAMN05443575_1090"/>
<dbReference type="GO" id="GO:0006508">
    <property type="term" value="P:proteolysis"/>
    <property type="evidence" value="ECO:0007669"/>
    <property type="project" value="UniProtKB-KW"/>
</dbReference>
<dbReference type="InterPro" id="IPR050131">
    <property type="entry name" value="Peptidase_S8_subtilisin-like"/>
</dbReference>
<evidence type="ECO:0000256" key="6">
    <source>
        <dbReference type="SAM" id="MobiDB-lite"/>
    </source>
</evidence>
<dbReference type="GO" id="GO:0005975">
    <property type="term" value="P:carbohydrate metabolic process"/>
    <property type="evidence" value="ECO:0007669"/>
    <property type="project" value="UniProtKB-ARBA"/>
</dbReference>
<proteinExistence type="inferred from homology"/>
<evidence type="ECO:0000256" key="2">
    <source>
        <dbReference type="ARBA" id="ARBA00022670"/>
    </source>
</evidence>
<keyword evidence="2" id="KW-0645">Protease</keyword>
<dbReference type="EMBL" id="FQVU01000002">
    <property type="protein sequence ID" value="SHF99962.1"/>
    <property type="molecule type" value="Genomic_DNA"/>
</dbReference>
<evidence type="ECO:0000256" key="5">
    <source>
        <dbReference type="PROSITE-ProRule" id="PRU01240"/>
    </source>
</evidence>
<evidence type="ECO:0000313" key="9">
    <source>
        <dbReference type="Proteomes" id="UP000186132"/>
    </source>
</evidence>